<dbReference type="PROSITE" id="PS01031">
    <property type="entry name" value="SHSP"/>
    <property type="match status" value="1"/>
</dbReference>
<proteinExistence type="inferred from homology"/>
<feature type="region of interest" description="Disordered" evidence="2">
    <location>
        <begin position="229"/>
        <end position="248"/>
    </location>
</feature>
<feature type="compositionally biased region" description="Polar residues" evidence="2">
    <location>
        <begin position="229"/>
        <end position="240"/>
    </location>
</feature>
<dbReference type="CDD" id="cd06464">
    <property type="entry name" value="ACD_sHsps-like"/>
    <property type="match status" value="1"/>
</dbReference>
<comment type="caution">
    <text evidence="5">The sequence shown here is derived from an EMBL/GenBank/DDBJ whole genome shotgun (WGS) entry which is preliminary data.</text>
</comment>
<feature type="compositionally biased region" description="Basic and acidic residues" evidence="2">
    <location>
        <begin position="101"/>
        <end position="122"/>
    </location>
</feature>
<dbReference type="EMBL" id="VEPZ02001290">
    <property type="protein sequence ID" value="KAE8682101.1"/>
    <property type="molecule type" value="Genomic_DNA"/>
</dbReference>
<organism evidence="5 6">
    <name type="scientific">Hibiscus syriacus</name>
    <name type="common">Rose of Sharon</name>
    <dbReference type="NCBI Taxonomy" id="106335"/>
    <lineage>
        <taxon>Eukaryota</taxon>
        <taxon>Viridiplantae</taxon>
        <taxon>Streptophyta</taxon>
        <taxon>Embryophyta</taxon>
        <taxon>Tracheophyta</taxon>
        <taxon>Spermatophyta</taxon>
        <taxon>Magnoliopsida</taxon>
        <taxon>eudicotyledons</taxon>
        <taxon>Gunneridae</taxon>
        <taxon>Pentapetalae</taxon>
        <taxon>rosids</taxon>
        <taxon>malvids</taxon>
        <taxon>Malvales</taxon>
        <taxon>Malvaceae</taxon>
        <taxon>Malvoideae</taxon>
        <taxon>Hibiscus</taxon>
    </lineage>
</organism>
<dbReference type="Proteomes" id="UP000436088">
    <property type="component" value="Unassembled WGS sequence"/>
</dbReference>
<reference evidence="5" key="1">
    <citation type="submission" date="2019-09" db="EMBL/GenBank/DDBJ databases">
        <title>Draft genome information of white flower Hibiscus syriacus.</title>
        <authorList>
            <person name="Kim Y.-M."/>
        </authorList>
    </citation>
    <scope>NUCLEOTIDE SEQUENCE [LARGE SCALE GENOMIC DNA]</scope>
    <source>
        <strain evidence="5">YM2019G1</strain>
    </source>
</reference>
<evidence type="ECO:0000256" key="1">
    <source>
        <dbReference type="PROSITE-ProRule" id="PRU00285"/>
    </source>
</evidence>
<feature type="compositionally biased region" description="Basic and acidic residues" evidence="2">
    <location>
        <begin position="142"/>
        <end position="154"/>
    </location>
</feature>
<evidence type="ECO:0000259" key="4">
    <source>
        <dbReference type="PROSITE" id="PS01031"/>
    </source>
</evidence>
<dbReference type="InterPro" id="IPR002068">
    <property type="entry name" value="A-crystallin/Hsp20_dom"/>
</dbReference>
<evidence type="ECO:0000256" key="3">
    <source>
        <dbReference type="SAM" id="Phobius"/>
    </source>
</evidence>
<evidence type="ECO:0000313" key="6">
    <source>
        <dbReference type="Proteomes" id="UP000436088"/>
    </source>
</evidence>
<evidence type="ECO:0000313" key="5">
    <source>
        <dbReference type="EMBL" id="KAE8682101.1"/>
    </source>
</evidence>
<accession>A0A6A2YRN8</accession>
<evidence type="ECO:0000256" key="2">
    <source>
        <dbReference type="SAM" id="MobiDB-lite"/>
    </source>
</evidence>
<keyword evidence="6" id="KW-1185">Reference proteome</keyword>
<protein>
    <recommendedName>
        <fullName evidence="4">SHSP domain-containing protein</fullName>
    </recommendedName>
</protein>
<feature type="transmembrane region" description="Helical" evidence="3">
    <location>
        <begin position="201"/>
        <end position="223"/>
    </location>
</feature>
<keyword evidence="3" id="KW-1133">Transmembrane helix</keyword>
<feature type="compositionally biased region" description="Polar residues" evidence="2">
    <location>
        <begin position="89"/>
        <end position="98"/>
    </location>
</feature>
<gene>
    <name evidence="5" type="ORF">F3Y22_tig00111274pilonHSYRG00010</name>
</gene>
<feature type="compositionally biased region" description="Basic and acidic residues" evidence="2">
    <location>
        <begin position="163"/>
        <end position="194"/>
    </location>
</feature>
<comment type="similarity">
    <text evidence="1">Belongs to the small heat shock protein (HSP20) family.</text>
</comment>
<feature type="compositionally biased region" description="Low complexity" evidence="2">
    <location>
        <begin position="130"/>
        <end position="141"/>
    </location>
</feature>
<keyword evidence="3" id="KW-0472">Membrane</keyword>
<sequence>MVSEIADVAGFAADQLTITPDYSDSSVRVEGKRRLPNNRILPVDETFDIPQRLDLSKLDNQFGRGLLMLKIPRIPNLQPQQQSEEDSTQLDPETTPPEQKQGADRASVDRKTEDESVERAAKPEISTYEAAAPAMDEAGAAKTDEGKREIKETRSAVTNNGDGTKDDGSTKRGKEPTIEPATKVEEEAKGNKETAKEDRALIINMGIAAVVLMGLGASLLYTLDTPSTSTAPTHLSGGSSTDEKSEPLNVDSETLIEIGEGIIGQHAVVWHVLETANVRK</sequence>
<feature type="domain" description="SHSP" evidence="4">
    <location>
        <begin position="1"/>
        <end position="88"/>
    </location>
</feature>
<name>A0A6A2YRN8_HIBSY</name>
<feature type="region of interest" description="Disordered" evidence="2">
    <location>
        <begin position="75"/>
        <end position="194"/>
    </location>
</feature>
<keyword evidence="3" id="KW-0812">Transmembrane</keyword>
<dbReference type="AlphaFoldDB" id="A0A6A2YRN8"/>